<dbReference type="InterPro" id="IPR012334">
    <property type="entry name" value="Pectin_lyas_fold"/>
</dbReference>
<dbReference type="GO" id="GO:0030599">
    <property type="term" value="F:pectinesterase activity"/>
    <property type="evidence" value="ECO:0007669"/>
    <property type="project" value="UniProtKB-UniRule"/>
</dbReference>
<dbReference type="Proteomes" id="UP001327560">
    <property type="component" value="Chromosome 2"/>
</dbReference>
<comment type="similarity">
    <text evidence="3">In the C-terminal section; belongs to the pectinesterase family.</text>
</comment>
<dbReference type="PROSITE" id="PS00800">
    <property type="entry name" value="PECTINESTERASE_1"/>
    <property type="match status" value="1"/>
</dbReference>
<dbReference type="Pfam" id="PF04043">
    <property type="entry name" value="PMEI"/>
    <property type="match status" value="1"/>
</dbReference>
<feature type="domain" description="Pectinesterase inhibitor" evidence="9">
    <location>
        <begin position="38"/>
        <end position="113"/>
    </location>
</feature>
<sequence>MAVVPNTLSPSQVVEALTNMRQSEEEKALGKAREALIAARNAYYMVLKQEEDGGVNGCSIALSDCARLYEDSERRLRRRSTEAASSMDVRMWLSAALTNHQTCIEGLRRGNVVPPATSLATAAVLREALALHSLVATGNDRTKLNSTNPGAGLMISWHSSKSKVDIVVAQDGSGNYKTINEALAALGKWNRSNRRLVVYVKSGTYKEYVRITVKNIMLVGDGIDKTIVTGSRSVPDGYSTLSSATFAVTGDNFWARDMTFENTAGPGKHQAVALMVASDRSIFYRCSFRGYQDTLLAHSLRQFYRDCEIHGTIDFIFGNAAVVLQNCDIYVRRPLPHQANLITAQGRDDPHMNTGISVHGGRVRAARELEAAKNEFRSYLGRPWKKYSRTVFLKTDLDGIIQPEGWARWSGDFALETLFYGEYKNTGEGAATGRRVKWPGVHVMADAKEAAPFTVEWFLEGREWIGEAGVPFWSGL</sequence>
<comment type="catalytic activity">
    <reaction evidence="7">
        <text>[(1-&gt;4)-alpha-D-galacturonosyl methyl ester](n) + n H2O = [(1-&gt;4)-alpha-D-galacturonosyl](n) + n methanol + n H(+)</text>
        <dbReference type="Rhea" id="RHEA:22380"/>
        <dbReference type="Rhea" id="RHEA-COMP:14570"/>
        <dbReference type="Rhea" id="RHEA-COMP:14573"/>
        <dbReference type="ChEBI" id="CHEBI:15377"/>
        <dbReference type="ChEBI" id="CHEBI:15378"/>
        <dbReference type="ChEBI" id="CHEBI:17790"/>
        <dbReference type="ChEBI" id="CHEBI:140522"/>
        <dbReference type="ChEBI" id="CHEBI:140523"/>
        <dbReference type="EC" id="3.1.1.11"/>
    </reaction>
</comment>
<dbReference type="InterPro" id="IPR006501">
    <property type="entry name" value="Pectinesterase_inhib_dom"/>
</dbReference>
<comment type="similarity">
    <text evidence="2">In the N-terminal section; belongs to the PMEI family.</text>
</comment>
<dbReference type="PANTHER" id="PTHR31707">
    <property type="entry name" value="PECTINESTERASE"/>
    <property type="match status" value="1"/>
</dbReference>
<organism evidence="10 11">
    <name type="scientific">Canna indica</name>
    <name type="common">Indian-shot</name>
    <dbReference type="NCBI Taxonomy" id="4628"/>
    <lineage>
        <taxon>Eukaryota</taxon>
        <taxon>Viridiplantae</taxon>
        <taxon>Streptophyta</taxon>
        <taxon>Embryophyta</taxon>
        <taxon>Tracheophyta</taxon>
        <taxon>Spermatophyta</taxon>
        <taxon>Magnoliopsida</taxon>
        <taxon>Liliopsida</taxon>
        <taxon>Zingiberales</taxon>
        <taxon>Cannaceae</taxon>
        <taxon>Canna</taxon>
    </lineage>
</organism>
<comment type="subcellular location">
    <subcellularLocation>
        <location evidence="7">Secreted</location>
        <location evidence="7">Cell wall</location>
    </subcellularLocation>
</comment>
<dbReference type="SUPFAM" id="SSF101148">
    <property type="entry name" value="Plant invertase/pectin methylesterase inhibitor"/>
    <property type="match status" value="1"/>
</dbReference>
<keyword evidence="4 7" id="KW-0378">Hydrolase</keyword>
<proteinExistence type="inferred from homology"/>
<dbReference type="Gene3D" id="2.160.20.10">
    <property type="entry name" value="Single-stranded right-handed beta-helix, Pectin lyase-like"/>
    <property type="match status" value="1"/>
</dbReference>
<keyword evidence="7" id="KW-0961">Cell wall biogenesis/degradation</keyword>
<accession>A0AAQ3K000</accession>
<evidence type="ECO:0000256" key="3">
    <source>
        <dbReference type="ARBA" id="ARBA00007786"/>
    </source>
</evidence>
<reference evidence="10 11" key="1">
    <citation type="submission" date="2023-10" db="EMBL/GenBank/DDBJ databases">
        <title>Chromosome-scale genome assembly provides insights into flower coloration mechanisms of Canna indica.</title>
        <authorList>
            <person name="Li C."/>
        </authorList>
    </citation>
    <scope>NUCLEOTIDE SEQUENCE [LARGE SCALE GENOMIC DNA]</scope>
    <source>
        <tissue evidence="10">Flower</tissue>
    </source>
</reference>
<gene>
    <name evidence="10" type="ORF">Cni_G06782</name>
</gene>
<keyword evidence="7" id="KW-0964">Secreted</keyword>
<feature type="active site" evidence="6">
    <location>
        <position position="314"/>
    </location>
</feature>
<evidence type="ECO:0000313" key="10">
    <source>
        <dbReference type="EMBL" id="WOK98072.1"/>
    </source>
</evidence>
<dbReference type="InterPro" id="IPR000070">
    <property type="entry name" value="Pectinesterase_cat"/>
</dbReference>
<dbReference type="FunFam" id="2.160.20.10:FF:000001">
    <property type="entry name" value="Pectinesterase"/>
    <property type="match status" value="1"/>
</dbReference>
<evidence type="ECO:0000259" key="9">
    <source>
        <dbReference type="Pfam" id="PF04043"/>
    </source>
</evidence>
<dbReference type="Pfam" id="PF01095">
    <property type="entry name" value="Pectinesterase"/>
    <property type="match status" value="1"/>
</dbReference>
<keyword evidence="7" id="KW-0134">Cell wall</keyword>
<name>A0AAQ3K000_9LILI</name>
<dbReference type="GO" id="GO:0045490">
    <property type="term" value="P:pectin catabolic process"/>
    <property type="evidence" value="ECO:0007669"/>
    <property type="project" value="UniProtKB-UniRule"/>
</dbReference>
<dbReference type="EMBL" id="CP136891">
    <property type="protein sequence ID" value="WOK98072.1"/>
    <property type="molecule type" value="Genomic_DNA"/>
</dbReference>
<dbReference type="GO" id="GO:0042545">
    <property type="term" value="P:cell wall modification"/>
    <property type="evidence" value="ECO:0007669"/>
    <property type="project" value="UniProtKB-UniRule"/>
</dbReference>
<evidence type="ECO:0000259" key="8">
    <source>
        <dbReference type="Pfam" id="PF01095"/>
    </source>
</evidence>
<keyword evidence="5 7" id="KW-0063">Aspartyl esterase</keyword>
<evidence type="ECO:0000256" key="5">
    <source>
        <dbReference type="ARBA" id="ARBA00023085"/>
    </source>
</evidence>
<dbReference type="InterPro" id="IPR018040">
    <property type="entry name" value="Pectinesterase_Tyr_AS"/>
</dbReference>
<dbReference type="AlphaFoldDB" id="A0AAQ3K000"/>
<dbReference type="InterPro" id="IPR011050">
    <property type="entry name" value="Pectin_lyase_fold/virulence"/>
</dbReference>
<protein>
    <recommendedName>
        <fullName evidence="7">Pectinesterase</fullName>
        <ecNumber evidence="7">3.1.1.11</ecNumber>
    </recommendedName>
</protein>
<dbReference type="PROSITE" id="PS00503">
    <property type="entry name" value="PECTINESTERASE_2"/>
    <property type="match status" value="1"/>
</dbReference>
<dbReference type="InterPro" id="IPR033131">
    <property type="entry name" value="Pectinesterase_Asp_AS"/>
</dbReference>
<comment type="pathway">
    <text evidence="1 7">Glycan metabolism; pectin degradation; 2-dehydro-3-deoxy-D-gluconate from pectin: step 1/5.</text>
</comment>
<feature type="domain" description="Pectinesterase catalytic" evidence="8">
    <location>
        <begin position="165"/>
        <end position="461"/>
    </location>
</feature>
<evidence type="ECO:0000313" key="11">
    <source>
        <dbReference type="Proteomes" id="UP001327560"/>
    </source>
</evidence>
<evidence type="ECO:0000256" key="4">
    <source>
        <dbReference type="ARBA" id="ARBA00022801"/>
    </source>
</evidence>
<dbReference type="GO" id="GO:0004857">
    <property type="term" value="F:enzyme inhibitor activity"/>
    <property type="evidence" value="ECO:0007669"/>
    <property type="project" value="InterPro"/>
</dbReference>
<evidence type="ECO:0000256" key="1">
    <source>
        <dbReference type="ARBA" id="ARBA00005184"/>
    </source>
</evidence>
<comment type="function">
    <text evidence="7">Acts in the modification of cell walls via demethylesterification of cell wall pectin.</text>
</comment>
<keyword evidence="11" id="KW-1185">Reference proteome</keyword>
<dbReference type="InterPro" id="IPR035513">
    <property type="entry name" value="Invertase/methylesterase_inhib"/>
</dbReference>
<dbReference type="EC" id="3.1.1.11" evidence="7"/>
<evidence type="ECO:0000256" key="6">
    <source>
        <dbReference type="PROSITE-ProRule" id="PRU10040"/>
    </source>
</evidence>
<dbReference type="SUPFAM" id="SSF51126">
    <property type="entry name" value="Pectin lyase-like"/>
    <property type="match status" value="1"/>
</dbReference>
<dbReference type="Gene3D" id="1.20.140.40">
    <property type="entry name" value="Invertase/pectin methylesterase inhibitor family protein"/>
    <property type="match status" value="1"/>
</dbReference>
<evidence type="ECO:0000256" key="7">
    <source>
        <dbReference type="RuleBase" id="RU000589"/>
    </source>
</evidence>
<evidence type="ECO:0000256" key="2">
    <source>
        <dbReference type="ARBA" id="ARBA00006027"/>
    </source>
</evidence>